<dbReference type="Pfam" id="PF13193">
    <property type="entry name" value="AMP-binding_C"/>
    <property type="match status" value="1"/>
</dbReference>
<accession>A0AA45W5A4</accession>
<keyword evidence="2 6" id="KW-0436">Ligase</keyword>
<dbReference type="SUPFAM" id="SSF56801">
    <property type="entry name" value="Acetyl-CoA synthetase-like"/>
    <property type="match status" value="1"/>
</dbReference>
<dbReference type="PROSITE" id="PS00455">
    <property type="entry name" value="AMP_BINDING"/>
    <property type="match status" value="1"/>
</dbReference>
<dbReference type="GO" id="GO:0006631">
    <property type="term" value="P:fatty acid metabolic process"/>
    <property type="evidence" value="ECO:0007669"/>
    <property type="project" value="TreeGrafter"/>
</dbReference>
<keyword evidence="3" id="KW-1133">Transmembrane helix</keyword>
<evidence type="ECO:0000313" key="6">
    <source>
        <dbReference type="EMBL" id="SIS91168.1"/>
    </source>
</evidence>
<dbReference type="Proteomes" id="UP000186216">
    <property type="component" value="Unassembled WGS sequence"/>
</dbReference>
<evidence type="ECO:0000256" key="2">
    <source>
        <dbReference type="ARBA" id="ARBA00022598"/>
    </source>
</evidence>
<proteinExistence type="inferred from homology"/>
<dbReference type="Gene3D" id="3.40.50.980">
    <property type="match status" value="2"/>
</dbReference>
<protein>
    <submittedName>
        <fullName evidence="6">Acyl-CoA synthetase (AMP-forming)/AMP-acid ligase II</fullName>
    </submittedName>
</protein>
<dbReference type="PANTHER" id="PTHR43201">
    <property type="entry name" value="ACYL-COA SYNTHETASE"/>
    <property type="match status" value="1"/>
</dbReference>
<reference evidence="6 7" key="1">
    <citation type="submission" date="2017-01" db="EMBL/GenBank/DDBJ databases">
        <authorList>
            <person name="Varghese N."/>
            <person name="Submissions S."/>
        </authorList>
    </citation>
    <scope>NUCLEOTIDE SEQUENCE [LARGE SCALE GENOMIC DNA]</scope>
    <source>
        <strain evidence="6 7">DSM 18447</strain>
    </source>
</reference>
<dbReference type="Pfam" id="PF00501">
    <property type="entry name" value="AMP-binding"/>
    <property type="match status" value="1"/>
</dbReference>
<evidence type="ECO:0000259" key="5">
    <source>
        <dbReference type="Pfam" id="PF13193"/>
    </source>
</evidence>
<dbReference type="RefSeq" id="WP_272848048.1">
    <property type="nucleotide sequence ID" value="NZ_CP067140.1"/>
</dbReference>
<dbReference type="InterPro" id="IPR020845">
    <property type="entry name" value="AMP-binding_CS"/>
</dbReference>
<feature type="domain" description="AMP-binding enzyme C-terminal" evidence="5">
    <location>
        <begin position="488"/>
        <end position="551"/>
    </location>
</feature>
<evidence type="ECO:0000256" key="1">
    <source>
        <dbReference type="ARBA" id="ARBA00006432"/>
    </source>
</evidence>
<feature type="transmembrane region" description="Helical" evidence="3">
    <location>
        <begin position="120"/>
        <end position="141"/>
    </location>
</feature>
<dbReference type="Gene3D" id="3.30.300.30">
    <property type="match status" value="1"/>
</dbReference>
<feature type="domain" description="AMP-dependent synthetase/ligase" evidence="4">
    <location>
        <begin position="72"/>
        <end position="438"/>
    </location>
</feature>
<organism evidence="6 7">
    <name type="scientific">Paracoccus saliphilus</name>
    <dbReference type="NCBI Taxonomy" id="405559"/>
    <lineage>
        <taxon>Bacteria</taxon>
        <taxon>Pseudomonadati</taxon>
        <taxon>Pseudomonadota</taxon>
        <taxon>Alphaproteobacteria</taxon>
        <taxon>Rhodobacterales</taxon>
        <taxon>Paracoccaceae</taxon>
        <taxon>Paracoccus</taxon>
    </lineage>
</organism>
<keyword evidence="3" id="KW-0472">Membrane</keyword>
<dbReference type="InterPro" id="IPR045851">
    <property type="entry name" value="AMP-bd_C_sf"/>
</dbReference>
<sequence length="579" mass="63562">MTSSRQVEADTNISQCPMTFEQAVQHVESSNPMFQTTSVTVRGITYKAFRNCPRNLPEMMRSSREKHDNGAADYLVYRDERWSYDAFCSDVDRMAHILRDRFGLSKGSRVAIAMRNYPEFLVMMLAISSIGGVAVLLNAWWTTEEFEYALQDSGAKFVVADGPRLERLQPLIAPLSLTTIGVRDGEALASHAYTALRDSITPGAMLETEIEPDEDFAIIYSSGTTGQPKGVVQTHRGAITAVYSWLMQVAIGPLVMPPGPDTPPMPPASVLIVTPLFHVTASHTQFLYSLAAPAKVTLLHKWDPHEAIRLIKEENVTRFLGVPTQSAELMDAIRDTGETLPSLRYIGAGGAKRPAAQVAKLAETFPMANVATGWGMTETNALGIGMLGDAYKQRPNAAGRLYPPVQEIRILDDDGNEVPNGTLGEITVKSLANMRCYLNKPEETAAILKDGWLSTGDLGVIDDDGFVTILDRKKHIIIRGGENISCLEVEGALHRHPDVIEACAFSVPDERLGEIVGIAVHLRDEASLTHAEMAGFLKDHLARFKIPEKLWCQHEPLLRGTTDKTDRRAIRAACLGQSS</sequence>
<name>A0AA45W5A4_9RHOB</name>
<evidence type="ECO:0000256" key="3">
    <source>
        <dbReference type="SAM" id="Phobius"/>
    </source>
</evidence>
<dbReference type="PANTHER" id="PTHR43201:SF5">
    <property type="entry name" value="MEDIUM-CHAIN ACYL-COA LIGASE ACSF2, MITOCHONDRIAL"/>
    <property type="match status" value="1"/>
</dbReference>
<dbReference type="InterPro" id="IPR000873">
    <property type="entry name" value="AMP-dep_synth/lig_dom"/>
</dbReference>
<keyword evidence="3" id="KW-0812">Transmembrane</keyword>
<dbReference type="AlphaFoldDB" id="A0AA45W5A4"/>
<dbReference type="Gene3D" id="2.30.38.10">
    <property type="entry name" value="Luciferase, Domain 3"/>
    <property type="match status" value="1"/>
</dbReference>
<evidence type="ECO:0000259" key="4">
    <source>
        <dbReference type="Pfam" id="PF00501"/>
    </source>
</evidence>
<dbReference type="EMBL" id="FTOU01000008">
    <property type="protein sequence ID" value="SIS91168.1"/>
    <property type="molecule type" value="Genomic_DNA"/>
</dbReference>
<comment type="caution">
    <text evidence="6">The sequence shown here is derived from an EMBL/GenBank/DDBJ whole genome shotgun (WGS) entry which is preliminary data.</text>
</comment>
<comment type="similarity">
    <text evidence="1">Belongs to the ATP-dependent AMP-binding enzyme family.</text>
</comment>
<evidence type="ECO:0000313" key="7">
    <source>
        <dbReference type="Proteomes" id="UP000186216"/>
    </source>
</evidence>
<dbReference type="GO" id="GO:0031956">
    <property type="term" value="F:medium-chain fatty acid-CoA ligase activity"/>
    <property type="evidence" value="ECO:0007669"/>
    <property type="project" value="TreeGrafter"/>
</dbReference>
<gene>
    <name evidence="6" type="ORF">SAMN05421772_108119</name>
</gene>
<dbReference type="InterPro" id="IPR025110">
    <property type="entry name" value="AMP-bd_C"/>
</dbReference>